<reference evidence="8 9" key="1">
    <citation type="submission" date="2018-06" db="EMBL/GenBank/DDBJ databases">
        <authorList>
            <consortium name="Pathogen Informatics"/>
            <person name="Doyle S."/>
        </authorList>
    </citation>
    <scope>NUCLEOTIDE SEQUENCE [LARGE SCALE GENOMIC DNA]</scope>
    <source>
        <strain evidence="8 9">NCTC7915</strain>
    </source>
</reference>
<dbReference type="PRINTS" id="PR00038">
    <property type="entry name" value="HTHLUXR"/>
</dbReference>
<dbReference type="InterPro" id="IPR016032">
    <property type="entry name" value="Sig_transdc_resp-reg_C-effctor"/>
</dbReference>
<protein>
    <submittedName>
        <fullName evidence="8">Nitrogen regulation protein C</fullName>
    </submittedName>
</protein>
<name>A0AA46GZT4_9MICO</name>
<dbReference type="InterPro" id="IPR058245">
    <property type="entry name" value="NreC/VraR/RcsB-like_REC"/>
</dbReference>
<dbReference type="SMART" id="SM00421">
    <property type="entry name" value="HTH_LUXR"/>
    <property type="match status" value="1"/>
</dbReference>
<proteinExistence type="predicted"/>
<feature type="modified residue" description="4-aspartylphosphate" evidence="5">
    <location>
        <position position="75"/>
    </location>
</feature>
<dbReference type="InterPro" id="IPR011006">
    <property type="entry name" value="CheY-like_superfamily"/>
</dbReference>
<evidence type="ECO:0000313" key="9">
    <source>
        <dbReference type="Proteomes" id="UP000254118"/>
    </source>
</evidence>
<keyword evidence="1 5" id="KW-0597">Phosphoprotein</keyword>
<dbReference type="SUPFAM" id="SSF46894">
    <property type="entry name" value="C-terminal effector domain of the bipartite response regulators"/>
    <property type="match status" value="1"/>
</dbReference>
<dbReference type="GO" id="GO:0003677">
    <property type="term" value="F:DNA binding"/>
    <property type="evidence" value="ECO:0007669"/>
    <property type="project" value="UniProtKB-KW"/>
</dbReference>
<dbReference type="GO" id="GO:0006355">
    <property type="term" value="P:regulation of DNA-templated transcription"/>
    <property type="evidence" value="ECO:0007669"/>
    <property type="project" value="InterPro"/>
</dbReference>
<dbReference type="CDD" id="cd06170">
    <property type="entry name" value="LuxR_C_like"/>
    <property type="match status" value="1"/>
</dbReference>
<evidence type="ECO:0000256" key="1">
    <source>
        <dbReference type="ARBA" id="ARBA00022553"/>
    </source>
</evidence>
<dbReference type="Gene3D" id="3.40.50.2300">
    <property type="match status" value="1"/>
</dbReference>
<gene>
    <name evidence="8" type="primary">nreC_1</name>
    <name evidence="8" type="ORF">NCTC7915_00416</name>
</gene>
<evidence type="ECO:0000256" key="4">
    <source>
        <dbReference type="ARBA" id="ARBA00023163"/>
    </source>
</evidence>
<feature type="domain" description="HTH luxR-type" evidence="6">
    <location>
        <begin position="159"/>
        <end position="224"/>
    </location>
</feature>
<comment type="caution">
    <text evidence="8">The sequence shown here is derived from an EMBL/GenBank/DDBJ whole genome shotgun (WGS) entry which is preliminary data.</text>
</comment>
<dbReference type="Pfam" id="PF00072">
    <property type="entry name" value="Response_reg"/>
    <property type="match status" value="1"/>
</dbReference>
<dbReference type="CDD" id="cd17535">
    <property type="entry name" value="REC_NarL-like"/>
    <property type="match status" value="1"/>
</dbReference>
<dbReference type="Pfam" id="PF00196">
    <property type="entry name" value="GerE"/>
    <property type="match status" value="1"/>
</dbReference>
<dbReference type="AlphaFoldDB" id="A0AA46GZT4"/>
<dbReference type="PROSITE" id="PS50110">
    <property type="entry name" value="RESPONSE_REGULATORY"/>
    <property type="match status" value="1"/>
</dbReference>
<keyword evidence="4" id="KW-0804">Transcription</keyword>
<evidence type="ECO:0000256" key="2">
    <source>
        <dbReference type="ARBA" id="ARBA00023015"/>
    </source>
</evidence>
<evidence type="ECO:0000256" key="3">
    <source>
        <dbReference type="ARBA" id="ARBA00023125"/>
    </source>
</evidence>
<accession>A0AA46GZT4</accession>
<sequence length="228" mass="23763">MRGQKVSGAVSEVRVDAQARCVQVVLTDDHPIVRAGLRVLVDSQPDMRVVADFATAEELGAWVRGGGVADVLLVDLRFGQGRMNGAQATAQLVAGGAPPVLVLTTYDTDGEILAAIEAGATGYLLKDSPTEELTAAIRAAAAGEVTLGPTVQRRLVARMARPTAQLSVREKEVLGLVAEGAGNDAIAAALFLSKATVKTHLAHIYDKLGVKSRTAAVAAARRQGLLEH</sequence>
<dbReference type="Proteomes" id="UP000254118">
    <property type="component" value="Unassembled WGS sequence"/>
</dbReference>
<evidence type="ECO:0000259" key="7">
    <source>
        <dbReference type="PROSITE" id="PS50110"/>
    </source>
</evidence>
<organism evidence="8 9">
    <name type="scientific">Dermatophilus congolensis</name>
    <dbReference type="NCBI Taxonomy" id="1863"/>
    <lineage>
        <taxon>Bacteria</taxon>
        <taxon>Bacillati</taxon>
        <taxon>Actinomycetota</taxon>
        <taxon>Actinomycetes</taxon>
        <taxon>Micrococcales</taxon>
        <taxon>Dermatophilaceae</taxon>
        <taxon>Dermatophilus</taxon>
    </lineage>
</organism>
<dbReference type="InterPro" id="IPR000792">
    <property type="entry name" value="Tscrpt_reg_LuxR_C"/>
</dbReference>
<dbReference type="EMBL" id="UFYA01000001">
    <property type="protein sequence ID" value="STD05401.1"/>
    <property type="molecule type" value="Genomic_DNA"/>
</dbReference>
<dbReference type="SMART" id="SM00448">
    <property type="entry name" value="REC"/>
    <property type="match status" value="1"/>
</dbReference>
<dbReference type="InterPro" id="IPR001789">
    <property type="entry name" value="Sig_transdc_resp-reg_receiver"/>
</dbReference>
<dbReference type="PANTHER" id="PTHR43214:SF24">
    <property type="entry name" value="TRANSCRIPTIONAL REGULATORY PROTEIN NARL-RELATED"/>
    <property type="match status" value="1"/>
</dbReference>
<evidence type="ECO:0000259" key="6">
    <source>
        <dbReference type="PROSITE" id="PS50043"/>
    </source>
</evidence>
<keyword evidence="2" id="KW-0805">Transcription regulation</keyword>
<evidence type="ECO:0000313" key="8">
    <source>
        <dbReference type="EMBL" id="STD05401.1"/>
    </source>
</evidence>
<keyword evidence="3" id="KW-0238">DNA-binding</keyword>
<dbReference type="GO" id="GO:0000160">
    <property type="term" value="P:phosphorelay signal transduction system"/>
    <property type="evidence" value="ECO:0007669"/>
    <property type="project" value="InterPro"/>
</dbReference>
<dbReference type="PROSITE" id="PS50043">
    <property type="entry name" value="HTH_LUXR_2"/>
    <property type="match status" value="1"/>
</dbReference>
<dbReference type="SUPFAM" id="SSF52172">
    <property type="entry name" value="CheY-like"/>
    <property type="match status" value="1"/>
</dbReference>
<dbReference type="PANTHER" id="PTHR43214">
    <property type="entry name" value="TWO-COMPONENT RESPONSE REGULATOR"/>
    <property type="match status" value="1"/>
</dbReference>
<evidence type="ECO:0000256" key="5">
    <source>
        <dbReference type="PROSITE-ProRule" id="PRU00169"/>
    </source>
</evidence>
<feature type="domain" description="Response regulatory" evidence="7">
    <location>
        <begin position="23"/>
        <end position="141"/>
    </location>
</feature>
<dbReference type="PROSITE" id="PS00622">
    <property type="entry name" value="HTH_LUXR_1"/>
    <property type="match status" value="1"/>
</dbReference>
<dbReference type="InterPro" id="IPR039420">
    <property type="entry name" value="WalR-like"/>
</dbReference>